<protein>
    <recommendedName>
        <fullName evidence="3">Glycosyltransferase 2-like domain-containing protein</fullName>
    </recommendedName>
</protein>
<sequence>MSSLSLGVLVTVYKRYDFIKDALSSLKSQDVLPDKVVIMADDKSKVPKIDGLNVEIIENIRKKN</sequence>
<dbReference type="KEGG" id="step:IC006_0105"/>
<dbReference type="GeneID" id="41714005"/>
<dbReference type="EMBL" id="AP018929">
    <property type="protein sequence ID" value="BBG22821.1"/>
    <property type="molecule type" value="Genomic_DNA"/>
</dbReference>
<dbReference type="RefSeq" id="WP_054845393.1">
    <property type="nucleotide sequence ID" value="NZ_AP018929.1"/>
</dbReference>
<dbReference type="InterPro" id="IPR029044">
    <property type="entry name" value="Nucleotide-diphossugar_trans"/>
</dbReference>
<accession>A0A510DRL6</accession>
<dbReference type="SUPFAM" id="SSF53448">
    <property type="entry name" value="Nucleotide-diphospho-sugar transferases"/>
    <property type="match status" value="1"/>
</dbReference>
<evidence type="ECO:0000313" key="2">
    <source>
        <dbReference type="Proteomes" id="UP000322983"/>
    </source>
</evidence>
<name>A0A510DRL6_9CREN</name>
<organism evidence="1 2">
    <name type="scientific">Sulfuracidifex tepidarius</name>
    <dbReference type="NCBI Taxonomy" id="1294262"/>
    <lineage>
        <taxon>Archaea</taxon>
        <taxon>Thermoproteota</taxon>
        <taxon>Thermoprotei</taxon>
        <taxon>Sulfolobales</taxon>
        <taxon>Sulfolobaceae</taxon>
        <taxon>Sulfuracidifex</taxon>
    </lineage>
</organism>
<proteinExistence type="predicted"/>
<keyword evidence="2" id="KW-1185">Reference proteome</keyword>
<evidence type="ECO:0000313" key="1">
    <source>
        <dbReference type="EMBL" id="BBG22821.1"/>
    </source>
</evidence>
<evidence type="ECO:0008006" key="3">
    <source>
        <dbReference type="Google" id="ProtNLM"/>
    </source>
</evidence>
<reference evidence="1 2" key="1">
    <citation type="journal article" date="2020" name="Int. J. Syst. Evol. Microbiol.">
        <title>Sulfuracidifex tepidarius gen. nov., sp. nov. and transfer of Sulfolobus metallicus Huber and Stetter 1992 to the genus Sulfuracidifex as Sulfuracidifex metallicus comb. nov.</title>
        <authorList>
            <person name="Itoh T."/>
            <person name="Miura T."/>
            <person name="Sakai H.D."/>
            <person name="Kato S."/>
            <person name="Ohkuma M."/>
            <person name="Takashina T."/>
        </authorList>
    </citation>
    <scope>NUCLEOTIDE SEQUENCE [LARGE SCALE GENOMIC DNA]</scope>
    <source>
        <strain evidence="1 2">IC-006</strain>
    </source>
</reference>
<dbReference type="AlphaFoldDB" id="A0A510DRL6"/>
<gene>
    <name evidence="1" type="ORF">IC006_0105</name>
</gene>
<dbReference type="Proteomes" id="UP000322983">
    <property type="component" value="Chromosome"/>
</dbReference>